<dbReference type="RefSeq" id="WP_138855571.1">
    <property type="nucleotide sequence ID" value="NZ_CP040709.1"/>
</dbReference>
<feature type="signal peptide" evidence="1">
    <location>
        <begin position="1"/>
        <end position="29"/>
    </location>
</feature>
<evidence type="ECO:0000256" key="1">
    <source>
        <dbReference type="SAM" id="SignalP"/>
    </source>
</evidence>
<dbReference type="OrthoDB" id="5503604at2"/>
<dbReference type="InterPro" id="IPR009045">
    <property type="entry name" value="Zn_M74/Hedgehog-like"/>
</dbReference>
<evidence type="ECO:0000313" key="2">
    <source>
        <dbReference type="EMBL" id="MBB5204783.1"/>
    </source>
</evidence>
<comment type="caution">
    <text evidence="2">The sequence shown here is derived from an EMBL/GenBank/DDBJ whole genome shotgun (WGS) entry which is preliminary data.</text>
</comment>
<organism evidence="2 3">
    <name type="scientific">Inhella inkyongensis</name>
    <dbReference type="NCBI Taxonomy" id="392593"/>
    <lineage>
        <taxon>Bacteria</taxon>
        <taxon>Pseudomonadati</taxon>
        <taxon>Pseudomonadota</taxon>
        <taxon>Betaproteobacteria</taxon>
        <taxon>Burkholderiales</taxon>
        <taxon>Sphaerotilaceae</taxon>
        <taxon>Inhella</taxon>
    </lineage>
</organism>
<keyword evidence="3" id="KW-1185">Reference proteome</keyword>
<dbReference type="Proteomes" id="UP000554837">
    <property type="component" value="Unassembled WGS sequence"/>
</dbReference>
<sequence>MPPLLDALGTAVRLLPCLSLVLFCLPAAANDGRNRYEQGLAAELVHWHAPVSAQGGYRVLAEDMAGGADGDPAYRWVNRHALALTRWASHRTVQQLGLAPLPYPVFDLASENADTPLQITDQGARGRHPGGSHDGGYNLDLGYYMTSEQGKLERPDYAACTEHHRPKADGGWEDAHQCTGPADRLDTPRQTLFLLELLRVHRERFGSQLIEAIGIDAQVRAAVLAQARAWGLRRQHGSSAAAVAELDRLFASSPYEGWATSHHHHIHLRLRPLDPSGPHREALRALLEQDRDLEARLLAAPDAEAGGAQAGCALLTELSSYALNRTVSLRLHGAACKLQSGSLRFRWAGGDWQAPRDPLQPRFHALPAAAGASSSTALAEAAFTLADGRIVQLRRNVALPAQPGWLRVRAEPRDFVAQVQPDGEARLLRVDFPPAHRVLIDKLELVLRRAGSATLERLPIHPAQPQLRLPEGEGQARIELLEVEVGLSRRIRWRLPVGF</sequence>
<protein>
    <submittedName>
        <fullName evidence="2">Uncharacterized protein</fullName>
    </submittedName>
</protein>
<proteinExistence type="predicted"/>
<evidence type="ECO:0000313" key="3">
    <source>
        <dbReference type="Proteomes" id="UP000554837"/>
    </source>
</evidence>
<feature type="chain" id="PRO_5032740594" evidence="1">
    <location>
        <begin position="30"/>
        <end position="499"/>
    </location>
</feature>
<keyword evidence="1" id="KW-0732">Signal</keyword>
<accession>A0A840S507</accession>
<dbReference type="AlphaFoldDB" id="A0A840S507"/>
<dbReference type="EMBL" id="JACHHO010000002">
    <property type="protein sequence ID" value="MBB5204783.1"/>
    <property type="molecule type" value="Genomic_DNA"/>
</dbReference>
<gene>
    <name evidence="2" type="ORF">HNQ51_002097</name>
</gene>
<dbReference type="Gene3D" id="3.30.1380.10">
    <property type="match status" value="1"/>
</dbReference>
<reference evidence="2 3" key="1">
    <citation type="submission" date="2020-08" db="EMBL/GenBank/DDBJ databases">
        <title>Genomic Encyclopedia of Type Strains, Phase IV (KMG-IV): sequencing the most valuable type-strain genomes for metagenomic binning, comparative biology and taxonomic classification.</title>
        <authorList>
            <person name="Goeker M."/>
        </authorList>
    </citation>
    <scope>NUCLEOTIDE SEQUENCE [LARGE SCALE GENOMIC DNA]</scope>
    <source>
        <strain evidence="2 3">DSM 23958</strain>
    </source>
</reference>
<name>A0A840S507_9BURK</name>